<organism evidence="2 3">
    <name type="scientific">Microbacterium sediminicola</name>
    <dbReference type="NCBI Taxonomy" id="415210"/>
    <lineage>
        <taxon>Bacteria</taxon>
        <taxon>Bacillati</taxon>
        <taxon>Actinomycetota</taxon>
        <taxon>Actinomycetes</taxon>
        <taxon>Micrococcales</taxon>
        <taxon>Microbacteriaceae</taxon>
        <taxon>Microbacterium</taxon>
    </lineage>
</organism>
<keyword evidence="3" id="KW-1185">Reference proteome</keyword>
<dbReference type="EMBL" id="BAAAPL010000001">
    <property type="protein sequence ID" value="GAA1687172.1"/>
    <property type="molecule type" value="Genomic_DNA"/>
</dbReference>
<feature type="transmembrane region" description="Helical" evidence="1">
    <location>
        <begin position="328"/>
        <end position="350"/>
    </location>
</feature>
<accession>A0ABN2HGS3</accession>
<reference evidence="2 3" key="1">
    <citation type="journal article" date="2019" name="Int. J. Syst. Evol. Microbiol.">
        <title>The Global Catalogue of Microorganisms (GCM) 10K type strain sequencing project: providing services to taxonomists for standard genome sequencing and annotation.</title>
        <authorList>
            <consortium name="The Broad Institute Genomics Platform"/>
            <consortium name="The Broad Institute Genome Sequencing Center for Infectious Disease"/>
            <person name="Wu L."/>
            <person name="Ma J."/>
        </authorList>
    </citation>
    <scope>NUCLEOTIDE SEQUENCE [LARGE SCALE GENOMIC DNA]</scope>
    <source>
        <strain evidence="2 3">JCM 15577</strain>
    </source>
</reference>
<keyword evidence="1" id="KW-1133">Transmembrane helix</keyword>
<feature type="transmembrane region" description="Helical" evidence="1">
    <location>
        <begin position="388"/>
        <end position="408"/>
    </location>
</feature>
<keyword evidence="1" id="KW-0812">Transmembrane</keyword>
<protein>
    <recommendedName>
        <fullName evidence="4">Oligosaccharide repeat unit polymerase</fullName>
    </recommendedName>
</protein>
<name>A0ABN2HGS3_9MICO</name>
<feature type="transmembrane region" description="Helical" evidence="1">
    <location>
        <begin position="216"/>
        <end position="234"/>
    </location>
</feature>
<evidence type="ECO:0000256" key="1">
    <source>
        <dbReference type="SAM" id="Phobius"/>
    </source>
</evidence>
<feature type="transmembrane region" description="Helical" evidence="1">
    <location>
        <begin position="91"/>
        <end position="117"/>
    </location>
</feature>
<dbReference type="Proteomes" id="UP001501690">
    <property type="component" value="Unassembled WGS sequence"/>
</dbReference>
<gene>
    <name evidence="2" type="ORF">GCM10009808_00190</name>
</gene>
<feature type="transmembrane region" description="Helical" evidence="1">
    <location>
        <begin position="362"/>
        <end position="382"/>
    </location>
</feature>
<feature type="transmembrane region" description="Helical" evidence="1">
    <location>
        <begin position="49"/>
        <end position="70"/>
    </location>
</feature>
<feature type="transmembrane region" description="Helical" evidence="1">
    <location>
        <begin position="167"/>
        <end position="184"/>
    </location>
</feature>
<keyword evidence="1" id="KW-0472">Membrane</keyword>
<feature type="transmembrane region" description="Helical" evidence="1">
    <location>
        <begin position="137"/>
        <end position="155"/>
    </location>
</feature>
<proteinExistence type="predicted"/>
<evidence type="ECO:0008006" key="4">
    <source>
        <dbReference type="Google" id="ProtNLM"/>
    </source>
</evidence>
<evidence type="ECO:0000313" key="3">
    <source>
        <dbReference type="Proteomes" id="UP001501690"/>
    </source>
</evidence>
<dbReference type="RefSeq" id="WP_344067636.1">
    <property type="nucleotide sequence ID" value="NZ_BAAAPL010000001.1"/>
</dbReference>
<evidence type="ECO:0000313" key="2">
    <source>
        <dbReference type="EMBL" id="GAA1687172.1"/>
    </source>
</evidence>
<sequence length="427" mass="46034">MELALIALMLVLALGSFWRATFGFALVAAVQMVFRVIGLMMLGESGRASYASAWLFMVSLVAFVIGYFAAEFVIRARGASPPVRLKAFPSAAVWAVVLVAGVLGIYHLIAGGIPIFSSSIETERFDFSSSGLFGIPGRMYLFGVPIAWILASVNAQALQMRWRDYGPWRWATAAFVITTFLSGFKGDAFSLVLTLVALYIVISGSRITVGTMVRKFWWTGVVAVGYFVVVASLYPTYSSSGYSVAEQLFRRLTTVPAVPVYYAMEGLATEPGAVPIIADFGYFLAKYSGNEIAGSFSFERAVSAAMIGVDPSSQAWTTPVTVSGYAELFASFGGIVAVVAIFFTGILLSWIESGPHRTSIGLVLRAVTGMALVSWLARGGLAYHVVNYFAVIAFLAAIGFAATLFTTIRPSLPSSGMSRYRPMRSRR</sequence>
<comment type="caution">
    <text evidence="2">The sequence shown here is derived from an EMBL/GenBank/DDBJ whole genome shotgun (WGS) entry which is preliminary data.</text>
</comment>
<feature type="transmembrane region" description="Helical" evidence="1">
    <location>
        <begin position="190"/>
        <end position="209"/>
    </location>
</feature>